<reference evidence="2" key="1">
    <citation type="submission" date="2025-08" db="UniProtKB">
        <authorList>
            <consortium name="Ensembl"/>
        </authorList>
    </citation>
    <scope>IDENTIFICATION</scope>
</reference>
<feature type="transmembrane region" description="Helical" evidence="1">
    <location>
        <begin position="44"/>
        <end position="65"/>
    </location>
</feature>
<protein>
    <submittedName>
        <fullName evidence="2">Si:ch211-210c8.7</fullName>
    </submittedName>
</protein>
<evidence type="ECO:0000313" key="2">
    <source>
        <dbReference type="Ensembl" id="ENSCCRP00010057219.1"/>
    </source>
</evidence>
<sequence length="104" mass="11443">MVVIPHLVHVILTYRFCVSSSVLFFFSCIDVASTTAAPPQTDTAVIGVVIALILLTLVVCGFLLYRYLCHSKGVYRTAGEPAPGVDPDQVYNDTVTENKKEYFI</sequence>
<evidence type="ECO:0000313" key="3">
    <source>
        <dbReference type="Proteomes" id="UP000694427"/>
    </source>
</evidence>
<organism evidence="2 3">
    <name type="scientific">Cyprinus carpio</name>
    <name type="common">Common carp</name>
    <dbReference type="NCBI Taxonomy" id="7962"/>
    <lineage>
        <taxon>Eukaryota</taxon>
        <taxon>Metazoa</taxon>
        <taxon>Chordata</taxon>
        <taxon>Craniata</taxon>
        <taxon>Vertebrata</taxon>
        <taxon>Euteleostomi</taxon>
        <taxon>Actinopterygii</taxon>
        <taxon>Neopterygii</taxon>
        <taxon>Teleostei</taxon>
        <taxon>Ostariophysi</taxon>
        <taxon>Cypriniformes</taxon>
        <taxon>Cyprinidae</taxon>
        <taxon>Cyprininae</taxon>
        <taxon>Cyprinus</taxon>
    </lineage>
</organism>
<keyword evidence="1" id="KW-1133">Transmembrane helix</keyword>
<keyword evidence="3" id="KW-1185">Reference proteome</keyword>
<reference evidence="2" key="2">
    <citation type="submission" date="2025-09" db="UniProtKB">
        <authorList>
            <consortium name="Ensembl"/>
        </authorList>
    </citation>
    <scope>IDENTIFICATION</scope>
</reference>
<keyword evidence="1" id="KW-0472">Membrane</keyword>
<dbReference type="AlphaFoldDB" id="A0A8C1L867"/>
<evidence type="ECO:0000256" key="1">
    <source>
        <dbReference type="SAM" id="Phobius"/>
    </source>
</evidence>
<feature type="transmembrane region" description="Helical" evidence="1">
    <location>
        <begin position="12"/>
        <end position="32"/>
    </location>
</feature>
<proteinExistence type="predicted"/>
<accession>A0A8C1L867</accession>
<dbReference type="Proteomes" id="UP000694427">
    <property type="component" value="Unplaced"/>
</dbReference>
<dbReference type="Ensembl" id="ENSCCRT00010062728.1">
    <property type="protein sequence ID" value="ENSCCRP00010057219.1"/>
    <property type="gene ID" value="ENSCCRG00010024257.1"/>
</dbReference>
<name>A0A8C1L867_CYPCA</name>
<keyword evidence="1" id="KW-0812">Transmembrane</keyword>